<protein>
    <submittedName>
        <fullName evidence="2">Uncharacterized protein</fullName>
    </submittedName>
</protein>
<name>A0A4C2AD40_EUMVA</name>
<proteinExistence type="predicted"/>
<dbReference type="AlphaFoldDB" id="A0A4C2AD40"/>
<organism evidence="2 3">
    <name type="scientific">Eumeta variegata</name>
    <name type="common">Bagworm moth</name>
    <name type="synonym">Eumeta japonica</name>
    <dbReference type="NCBI Taxonomy" id="151549"/>
    <lineage>
        <taxon>Eukaryota</taxon>
        <taxon>Metazoa</taxon>
        <taxon>Ecdysozoa</taxon>
        <taxon>Arthropoda</taxon>
        <taxon>Hexapoda</taxon>
        <taxon>Insecta</taxon>
        <taxon>Pterygota</taxon>
        <taxon>Neoptera</taxon>
        <taxon>Endopterygota</taxon>
        <taxon>Lepidoptera</taxon>
        <taxon>Glossata</taxon>
        <taxon>Ditrysia</taxon>
        <taxon>Tineoidea</taxon>
        <taxon>Psychidae</taxon>
        <taxon>Oiketicinae</taxon>
        <taxon>Eumeta</taxon>
    </lineage>
</organism>
<comment type="caution">
    <text evidence="2">The sequence shown here is derived from an EMBL/GenBank/DDBJ whole genome shotgun (WGS) entry which is preliminary data.</text>
</comment>
<feature type="region of interest" description="Disordered" evidence="1">
    <location>
        <begin position="1"/>
        <end position="51"/>
    </location>
</feature>
<evidence type="ECO:0000313" key="3">
    <source>
        <dbReference type="Proteomes" id="UP000299102"/>
    </source>
</evidence>
<gene>
    <name evidence="2" type="ORF">EVAR_93026_1</name>
</gene>
<accession>A0A4C2AD40</accession>
<sequence length="72" mass="7895">MLTKTLDEGLHAEENGGTQSGRERERGGGRLVNRYSAETHSPPPKTLSRRSFSPALPLYLALVGYTPLLMDP</sequence>
<dbReference type="Proteomes" id="UP000299102">
    <property type="component" value="Unassembled WGS sequence"/>
</dbReference>
<feature type="compositionally biased region" description="Basic and acidic residues" evidence="1">
    <location>
        <begin position="1"/>
        <end position="14"/>
    </location>
</feature>
<reference evidence="2 3" key="1">
    <citation type="journal article" date="2019" name="Commun. Biol.">
        <title>The bagworm genome reveals a unique fibroin gene that provides high tensile strength.</title>
        <authorList>
            <person name="Kono N."/>
            <person name="Nakamura H."/>
            <person name="Ohtoshi R."/>
            <person name="Tomita M."/>
            <person name="Numata K."/>
            <person name="Arakawa K."/>
        </authorList>
    </citation>
    <scope>NUCLEOTIDE SEQUENCE [LARGE SCALE GENOMIC DNA]</scope>
</reference>
<evidence type="ECO:0000313" key="2">
    <source>
        <dbReference type="EMBL" id="GBP97134.1"/>
    </source>
</evidence>
<dbReference type="EMBL" id="BGZK01002876">
    <property type="protein sequence ID" value="GBP97134.1"/>
    <property type="molecule type" value="Genomic_DNA"/>
</dbReference>
<evidence type="ECO:0000256" key="1">
    <source>
        <dbReference type="SAM" id="MobiDB-lite"/>
    </source>
</evidence>
<keyword evidence="3" id="KW-1185">Reference proteome</keyword>